<reference evidence="1" key="1">
    <citation type="journal article" date="2021" name="Proc. Natl. Acad. Sci. U.S.A.">
        <title>A Catalog of Tens of Thousands of Viruses from Human Metagenomes Reveals Hidden Associations with Chronic Diseases.</title>
        <authorList>
            <person name="Tisza M.J."/>
            <person name="Buck C.B."/>
        </authorList>
    </citation>
    <scope>NUCLEOTIDE SEQUENCE</scope>
    <source>
        <strain evidence="1">CtpiG4</strain>
    </source>
</reference>
<sequence>MSGKAIGVSMNYGFPGTYARTPDDVVTSRQLKEGSAAVPFGAALAANDDNTYSAVGATFTAAKFGGVALRVVKQAVSYNDQNETAYNEQDLVSAINRGSVVVKCNNGTPKAGGAVFVRIKANSAISSGVVGGFEAVADGANTVQLTNVQWTNGYVDANGVAEITILTRLNA</sequence>
<dbReference type="InterPro" id="IPR054438">
    <property type="entry name" value="Struct_cement_gp24/gp6"/>
</dbReference>
<name>A0A8S5N470_9CAUD</name>
<protein>
    <submittedName>
        <fullName evidence="1">Uncharacterized protein</fullName>
    </submittedName>
</protein>
<organism evidence="1">
    <name type="scientific">Myoviridae sp. ctpiG4</name>
    <dbReference type="NCBI Taxonomy" id="2826698"/>
    <lineage>
        <taxon>Viruses</taxon>
        <taxon>Duplodnaviria</taxon>
        <taxon>Heunggongvirae</taxon>
        <taxon>Uroviricota</taxon>
        <taxon>Caudoviricetes</taxon>
    </lineage>
</organism>
<dbReference type="EMBL" id="BK015050">
    <property type="protein sequence ID" value="DAD88947.1"/>
    <property type="molecule type" value="Genomic_DNA"/>
</dbReference>
<accession>A0A8S5N470</accession>
<evidence type="ECO:0000313" key="1">
    <source>
        <dbReference type="EMBL" id="DAD88947.1"/>
    </source>
</evidence>
<dbReference type="Pfam" id="PF22758">
    <property type="entry name" value="Phage_cement"/>
    <property type="match status" value="1"/>
</dbReference>
<proteinExistence type="predicted"/>